<dbReference type="InterPro" id="IPR000182">
    <property type="entry name" value="GNAT_dom"/>
</dbReference>
<feature type="domain" description="N-acetyltransferase" evidence="1">
    <location>
        <begin position="91"/>
        <end position="221"/>
    </location>
</feature>
<dbReference type="EMBL" id="JAUJFL010000006">
    <property type="protein sequence ID" value="KAK2601384.1"/>
    <property type="molecule type" value="Genomic_DNA"/>
</dbReference>
<gene>
    <name evidence="2" type="ORF">N8I77_010839</name>
</gene>
<evidence type="ECO:0000313" key="2">
    <source>
        <dbReference type="EMBL" id="KAK2601384.1"/>
    </source>
</evidence>
<dbReference type="AlphaFoldDB" id="A0AAD9S7Y0"/>
<name>A0AAD9S7Y0_PHOAM</name>
<evidence type="ECO:0000259" key="1">
    <source>
        <dbReference type="PROSITE" id="PS51186"/>
    </source>
</evidence>
<reference evidence="2" key="1">
    <citation type="submission" date="2023-06" db="EMBL/GenBank/DDBJ databases">
        <authorList>
            <person name="Noh H."/>
        </authorList>
    </citation>
    <scope>NUCLEOTIDE SEQUENCE</scope>
    <source>
        <strain evidence="2">DUCC20226</strain>
    </source>
</reference>
<dbReference type="GO" id="GO:0016747">
    <property type="term" value="F:acyltransferase activity, transferring groups other than amino-acyl groups"/>
    <property type="evidence" value="ECO:0007669"/>
    <property type="project" value="InterPro"/>
</dbReference>
<organism evidence="2 3">
    <name type="scientific">Phomopsis amygdali</name>
    <name type="common">Fusicoccum amygdali</name>
    <dbReference type="NCBI Taxonomy" id="1214568"/>
    <lineage>
        <taxon>Eukaryota</taxon>
        <taxon>Fungi</taxon>
        <taxon>Dikarya</taxon>
        <taxon>Ascomycota</taxon>
        <taxon>Pezizomycotina</taxon>
        <taxon>Sordariomycetes</taxon>
        <taxon>Sordariomycetidae</taxon>
        <taxon>Diaporthales</taxon>
        <taxon>Diaporthaceae</taxon>
        <taxon>Diaporthe</taxon>
    </lineage>
</organism>
<dbReference type="SUPFAM" id="SSF55729">
    <property type="entry name" value="Acyl-CoA N-acyltransferases (Nat)"/>
    <property type="match status" value="1"/>
</dbReference>
<dbReference type="Pfam" id="PF13508">
    <property type="entry name" value="Acetyltransf_7"/>
    <property type="match status" value="1"/>
</dbReference>
<comment type="caution">
    <text evidence="2">The sequence shown here is derived from an EMBL/GenBank/DDBJ whole genome shotgun (WGS) entry which is preliminary data.</text>
</comment>
<dbReference type="Proteomes" id="UP001265746">
    <property type="component" value="Unassembled WGS sequence"/>
</dbReference>
<accession>A0AAD9S7Y0</accession>
<dbReference type="Gene3D" id="3.40.630.30">
    <property type="match status" value="1"/>
</dbReference>
<dbReference type="PANTHER" id="PTHR42791">
    <property type="entry name" value="GNAT FAMILY ACETYLTRANSFERASE"/>
    <property type="match status" value="1"/>
</dbReference>
<dbReference type="PROSITE" id="PS51186">
    <property type="entry name" value="GNAT"/>
    <property type="match status" value="1"/>
</dbReference>
<evidence type="ECO:0000313" key="3">
    <source>
        <dbReference type="Proteomes" id="UP001265746"/>
    </source>
</evidence>
<proteinExistence type="predicted"/>
<dbReference type="CDD" id="cd04301">
    <property type="entry name" value="NAT_SF"/>
    <property type="match status" value="1"/>
</dbReference>
<sequence length="222" mass="24790">MSRPIHVRYARQDELPAMAQLSITAFRQSGREVNAALFPEHLRVNPGDADEIEFSVKNMARTFDNKSRHYVVAVDEQDTIMGWAEWTSGDEPVVEMTPEEREKKRAEGISRLPRSFDLQAAERLGREADELSKSLKEALGEEHYQNSWSLNSVAVDPAHQRKGVGKLLTGWGLERAAEENKAVHFLSSPSGAQLYRAMGFEEVGSGNILGSVEYAFIKRASG</sequence>
<protein>
    <recommendedName>
        <fullName evidence="1">N-acetyltransferase domain-containing protein</fullName>
    </recommendedName>
</protein>
<dbReference type="PANTHER" id="PTHR42791:SF2">
    <property type="entry name" value="N-ACETYLTRANSFERASE DOMAIN-CONTAINING PROTEIN"/>
    <property type="match status" value="1"/>
</dbReference>
<keyword evidence="3" id="KW-1185">Reference proteome</keyword>
<dbReference type="InterPro" id="IPR052523">
    <property type="entry name" value="Trichothecene_AcTrans"/>
</dbReference>
<dbReference type="InterPro" id="IPR016181">
    <property type="entry name" value="Acyl_CoA_acyltransferase"/>
</dbReference>